<dbReference type="PROSITE" id="PS50112">
    <property type="entry name" value="PAS"/>
    <property type="match status" value="1"/>
</dbReference>
<dbReference type="InterPro" id="IPR000014">
    <property type="entry name" value="PAS"/>
</dbReference>
<evidence type="ECO:0000256" key="2">
    <source>
        <dbReference type="ARBA" id="ARBA00023163"/>
    </source>
</evidence>
<reference evidence="6 7" key="1">
    <citation type="journal article" date="2014" name="PLoS Genet.">
        <title>Phylogenetically driven sequencing of extremely halophilic archaea reveals strategies for static and dynamic osmo-response.</title>
        <authorList>
            <person name="Becker E.A."/>
            <person name="Seitzer P.M."/>
            <person name="Tritt A."/>
            <person name="Larsen D."/>
            <person name="Krusor M."/>
            <person name="Yao A.I."/>
            <person name="Wu D."/>
            <person name="Madern D."/>
            <person name="Eisen J.A."/>
            <person name="Darling A.E."/>
            <person name="Facciotti M.T."/>
        </authorList>
    </citation>
    <scope>NUCLEOTIDE SEQUENCE [LARGE SCALE GENOMIC DNA]</scope>
    <source>
        <strain evidence="6 7">JCM 14978</strain>
    </source>
</reference>
<dbReference type="InterPro" id="IPR001610">
    <property type="entry name" value="PAC"/>
</dbReference>
<keyword evidence="3" id="KW-1133">Transmembrane helix</keyword>
<dbReference type="AlphaFoldDB" id="M0P4X8"/>
<dbReference type="InterPro" id="IPR003018">
    <property type="entry name" value="GAF"/>
</dbReference>
<dbReference type="Gene3D" id="3.30.450.20">
    <property type="entry name" value="PAS domain"/>
    <property type="match status" value="1"/>
</dbReference>
<name>M0P4X8_9EURY</name>
<dbReference type="OrthoDB" id="165911at2157"/>
<dbReference type="Pfam" id="PF13185">
    <property type="entry name" value="GAF_2"/>
    <property type="match status" value="1"/>
</dbReference>
<proteinExistence type="predicted"/>
<feature type="domain" description="PAS" evidence="4">
    <location>
        <begin position="95"/>
        <end position="141"/>
    </location>
</feature>
<accession>M0P4X8</accession>
<dbReference type="Proteomes" id="UP000011546">
    <property type="component" value="Unassembled WGS sequence"/>
</dbReference>
<feature type="domain" description="PAC" evidence="5">
    <location>
        <begin position="166"/>
        <end position="219"/>
    </location>
</feature>
<evidence type="ECO:0000256" key="3">
    <source>
        <dbReference type="SAM" id="Phobius"/>
    </source>
</evidence>
<sequence>MNWIIALSIGLRLLGVGYSILLLASTRDRRFGFLTLLLTFMTLRQLLTVRTATTGIEELPGLVVSALTLLTVYYLSEYVDEENAVKTQLQRANERLRGYRKAIEHAGHAIFLTDPDGTIEYANPAVETVTGYEPDEVIGENPRLWQSGKHDEEFYEGLWERIASGSVWEGELTNRRKSGELCWIDATIAPITEDGDVERYVAIERDVTERKERELRIEDQNERLTLLNNTNAVLRDVNRELVAASTRDEIESEVCERFASSDLFDVAWTGGRGLVDGTVSPRSCAGTDPDSLDAHIEALCATDPTPIEAALDGSRPVFTEIDDEFAGAAGGAHCVVVPLAYRGAEYGVLVVMTRNADAFDLIERDIFAELGRTVADAISAVESKQTLAADSVTELEFQLTGIDEPLANMAARLDCTVAVEHVGGGDSDRVQYVTVADAESDAVSEYAAEADGVDAAQHVYTHEGRSLFRLSLRERSIVATLAQYGASVESLSLAGTSGTLVARVASSNDIRTVVDALQTTYDGLTLVAQRERERDVQTEDGFRKRLAGELTDRQREAARTAHFAGFFEWPREHTGEEVASMMDISQTTFTQHLRAAENKLFSALFDESVTVS</sequence>
<protein>
    <submittedName>
        <fullName evidence="6">Bacterio-opsin activator-like protein</fullName>
    </submittedName>
</protein>
<dbReference type="Pfam" id="PF04967">
    <property type="entry name" value="HTH_10"/>
    <property type="match status" value="1"/>
</dbReference>
<keyword evidence="1" id="KW-0805">Transcription regulation</keyword>
<evidence type="ECO:0000259" key="4">
    <source>
        <dbReference type="PROSITE" id="PS50112"/>
    </source>
</evidence>
<dbReference type="PANTHER" id="PTHR34236:SF1">
    <property type="entry name" value="DIMETHYL SULFOXIDE REDUCTASE TRANSCRIPTIONAL ACTIVATOR"/>
    <property type="match status" value="1"/>
</dbReference>
<keyword evidence="2" id="KW-0804">Transcription</keyword>
<dbReference type="Pfam" id="PF13426">
    <property type="entry name" value="PAS_9"/>
    <property type="match status" value="1"/>
</dbReference>
<dbReference type="EMBL" id="AOJH01000045">
    <property type="protein sequence ID" value="EMA65202.1"/>
    <property type="molecule type" value="Genomic_DNA"/>
</dbReference>
<dbReference type="InterPro" id="IPR035965">
    <property type="entry name" value="PAS-like_dom_sf"/>
</dbReference>
<dbReference type="PATRIC" id="fig|1230456.3.peg.1347"/>
<dbReference type="InterPro" id="IPR029016">
    <property type="entry name" value="GAF-like_dom_sf"/>
</dbReference>
<keyword evidence="3" id="KW-0472">Membrane</keyword>
<feature type="transmembrane region" description="Helical" evidence="3">
    <location>
        <begin position="6"/>
        <end position="24"/>
    </location>
</feature>
<organism evidence="6 7">
    <name type="scientific">Halorubrum kocurii JCM 14978</name>
    <dbReference type="NCBI Taxonomy" id="1230456"/>
    <lineage>
        <taxon>Archaea</taxon>
        <taxon>Methanobacteriati</taxon>
        <taxon>Methanobacteriota</taxon>
        <taxon>Stenosarchaea group</taxon>
        <taxon>Halobacteria</taxon>
        <taxon>Halobacteriales</taxon>
        <taxon>Haloferacaceae</taxon>
        <taxon>Halorubrum</taxon>
    </lineage>
</organism>
<keyword evidence="7" id="KW-1185">Reference proteome</keyword>
<dbReference type="SMART" id="SM00086">
    <property type="entry name" value="PAC"/>
    <property type="match status" value="1"/>
</dbReference>
<dbReference type="InterPro" id="IPR000700">
    <property type="entry name" value="PAS-assoc_C"/>
</dbReference>
<dbReference type="SMART" id="SM00091">
    <property type="entry name" value="PAS"/>
    <property type="match status" value="1"/>
</dbReference>
<dbReference type="SUPFAM" id="SSF55781">
    <property type="entry name" value="GAF domain-like"/>
    <property type="match status" value="1"/>
</dbReference>
<dbReference type="InterPro" id="IPR031803">
    <property type="entry name" value="BAT_GAF/HTH-assoc"/>
</dbReference>
<evidence type="ECO:0000256" key="1">
    <source>
        <dbReference type="ARBA" id="ARBA00023015"/>
    </source>
</evidence>
<comment type="caution">
    <text evidence="6">The sequence shown here is derived from an EMBL/GenBank/DDBJ whole genome shotgun (WGS) entry which is preliminary data.</text>
</comment>
<dbReference type="SUPFAM" id="SSF55785">
    <property type="entry name" value="PYP-like sensor domain (PAS domain)"/>
    <property type="match status" value="1"/>
</dbReference>
<dbReference type="PROSITE" id="PS50113">
    <property type="entry name" value="PAC"/>
    <property type="match status" value="1"/>
</dbReference>
<dbReference type="PANTHER" id="PTHR34236">
    <property type="entry name" value="DIMETHYL SULFOXIDE REDUCTASE TRANSCRIPTIONAL ACTIVATOR"/>
    <property type="match status" value="1"/>
</dbReference>
<dbReference type="InterPro" id="IPR007050">
    <property type="entry name" value="HTH_bacterioopsin"/>
</dbReference>
<dbReference type="RefSeq" id="WP_008848104.1">
    <property type="nucleotide sequence ID" value="NZ_AOJH01000045.1"/>
</dbReference>
<gene>
    <name evidence="6" type="ORF">C468_06867</name>
</gene>
<dbReference type="Gene3D" id="3.30.450.40">
    <property type="match status" value="1"/>
</dbReference>
<dbReference type="STRING" id="1230456.C468_06867"/>
<evidence type="ECO:0000313" key="7">
    <source>
        <dbReference type="Proteomes" id="UP000011546"/>
    </source>
</evidence>
<evidence type="ECO:0000313" key="6">
    <source>
        <dbReference type="EMBL" id="EMA65202.1"/>
    </source>
</evidence>
<dbReference type="CDD" id="cd00130">
    <property type="entry name" value="PAS"/>
    <property type="match status" value="1"/>
</dbReference>
<evidence type="ECO:0000259" key="5">
    <source>
        <dbReference type="PROSITE" id="PS50113"/>
    </source>
</evidence>
<dbReference type="Pfam" id="PF15915">
    <property type="entry name" value="BAT"/>
    <property type="match status" value="1"/>
</dbReference>
<keyword evidence="3" id="KW-0812">Transmembrane</keyword>
<dbReference type="NCBIfam" id="TIGR00229">
    <property type="entry name" value="sensory_box"/>
    <property type="match status" value="1"/>
</dbReference>